<accession>A0AA46DZU5</accession>
<evidence type="ECO:0000313" key="1">
    <source>
        <dbReference type="EMBL" id="TDT72037.1"/>
    </source>
</evidence>
<sequence>MKKILIIISIYVFININIYSKIWNPYIGAFNGHYDLSVGMHVWSDKLDFRNLQLRTTFDILPGFRFNSLIRTNKEFNEIETFEPVFDEIYLERYFFNKFNENRLAFSLKIGNIRYLRFPEPDIISQFDQVPGTEDLRYESAKTGYKGILLTIEYNTKYNIGIHSTYLDNFNIKKEDNFIEKYIYLKKYFKYINFESRYGYMQLRHPVGKIIRGPSPYQLGASGKGYNVYLGSEYKGYRAGIFYENLYDKKYKVNDIRTGILVQFADSKVTQALGSVRFDYTRNPEGFGITIPILHGNIGNIQKDIPKNSKLVGEIYAYRTITYWQNGQGRNFYEHRINYWGDVESKDLIVVMEEKPWYLKIESLVSPHTEIKTKEDIVDWERDRQGPAELRQEVIYKFYKK</sequence>
<dbReference type="AlphaFoldDB" id="A0AA46DZU5"/>
<evidence type="ECO:0000313" key="2">
    <source>
        <dbReference type="Proteomes" id="UP000294678"/>
    </source>
</evidence>
<keyword evidence="2" id="KW-1185">Reference proteome</keyword>
<dbReference type="RefSeq" id="WP_134112622.1">
    <property type="nucleotide sequence ID" value="NZ_SOBG01000002.1"/>
</dbReference>
<comment type="caution">
    <text evidence="1">The sequence shown here is derived from an EMBL/GenBank/DDBJ whole genome shotgun (WGS) entry which is preliminary data.</text>
</comment>
<name>A0AA46DZU5_9FUSO</name>
<protein>
    <submittedName>
        <fullName evidence="1">Uncharacterized protein</fullName>
    </submittedName>
</protein>
<dbReference type="Proteomes" id="UP000294678">
    <property type="component" value="Unassembled WGS sequence"/>
</dbReference>
<reference evidence="1 2" key="1">
    <citation type="submission" date="2019-03" db="EMBL/GenBank/DDBJ databases">
        <title>Genomic Encyclopedia of Type Strains, Phase IV (KMG-IV): sequencing the most valuable type-strain genomes for metagenomic binning, comparative biology and taxonomic classification.</title>
        <authorList>
            <person name="Goeker M."/>
        </authorList>
    </citation>
    <scope>NUCLEOTIDE SEQUENCE [LARGE SCALE GENOMIC DNA]</scope>
    <source>
        <strain evidence="1 2">DSM 100055</strain>
    </source>
</reference>
<organism evidence="1 2">
    <name type="scientific">Hypnocyclicus thermotrophus</name>
    <dbReference type="NCBI Taxonomy" id="1627895"/>
    <lineage>
        <taxon>Bacteria</taxon>
        <taxon>Fusobacteriati</taxon>
        <taxon>Fusobacteriota</taxon>
        <taxon>Fusobacteriia</taxon>
        <taxon>Fusobacteriales</taxon>
        <taxon>Fusobacteriaceae</taxon>
        <taxon>Hypnocyclicus</taxon>
    </lineage>
</organism>
<proteinExistence type="predicted"/>
<gene>
    <name evidence="1" type="ORF">EV215_0733</name>
</gene>
<dbReference type="EMBL" id="SOBG01000002">
    <property type="protein sequence ID" value="TDT72037.1"/>
    <property type="molecule type" value="Genomic_DNA"/>
</dbReference>